<evidence type="ECO:0000313" key="1">
    <source>
        <dbReference type="EMBL" id="ARP99938.1"/>
    </source>
</evidence>
<dbReference type="SUPFAM" id="SSF54427">
    <property type="entry name" value="NTF2-like"/>
    <property type="match status" value="1"/>
</dbReference>
<keyword evidence="2" id="KW-1185">Reference proteome</keyword>
<dbReference type="InterPro" id="IPR037401">
    <property type="entry name" value="SnoaL-like"/>
</dbReference>
<evidence type="ECO:0000313" key="2">
    <source>
        <dbReference type="Proteomes" id="UP000194137"/>
    </source>
</evidence>
<protein>
    <submittedName>
        <fullName evidence="1">Uncharacterized protein</fullName>
    </submittedName>
</protein>
<organism evidence="1 2">
    <name type="scientific">Pseudorhodoplanes sinuspersici</name>
    <dbReference type="NCBI Taxonomy" id="1235591"/>
    <lineage>
        <taxon>Bacteria</taxon>
        <taxon>Pseudomonadati</taxon>
        <taxon>Pseudomonadota</taxon>
        <taxon>Alphaproteobacteria</taxon>
        <taxon>Hyphomicrobiales</taxon>
        <taxon>Pseudorhodoplanes</taxon>
    </lineage>
</organism>
<dbReference type="OrthoDB" id="8246033at2"/>
<dbReference type="Proteomes" id="UP000194137">
    <property type="component" value="Chromosome"/>
</dbReference>
<reference evidence="1 2" key="1">
    <citation type="submission" date="2017-05" db="EMBL/GenBank/DDBJ databases">
        <title>Full genome sequence of Pseudorhodoplanes sinuspersici.</title>
        <authorList>
            <person name="Dastgheib S.M.M."/>
            <person name="Shavandi M."/>
            <person name="Tirandaz H."/>
        </authorList>
    </citation>
    <scope>NUCLEOTIDE SEQUENCE [LARGE SCALE GENOMIC DNA]</scope>
    <source>
        <strain evidence="1 2">RIPI110</strain>
    </source>
</reference>
<dbReference type="RefSeq" id="WP_086088343.1">
    <property type="nucleotide sequence ID" value="NZ_CP021112.1"/>
</dbReference>
<dbReference type="PANTHER" id="PTHR41252">
    <property type="entry name" value="BLR2505 PROTEIN"/>
    <property type="match status" value="1"/>
</dbReference>
<proteinExistence type="predicted"/>
<dbReference type="PANTHER" id="PTHR41252:SF1">
    <property type="entry name" value="BLR2505 PROTEIN"/>
    <property type="match status" value="1"/>
</dbReference>
<sequence>MDVRITRALVEALYEAYAACDPVRIAGYLAHDVEWQMDGPVAIFPFCGYRRGKAAVLDLLTRLKPAVLPTKRMDPEDVVIEGDRAAVFVKTTAVHKQTGRVVVFHGAHFFTFRDGQVAAMHCVADTYDAAEQVVGHRIDVYHEPVSSSEDVIAI</sequence>
<dbReference type="Pfam" id="PF12680">
    <property type="entry name" value="SnoaL_2"/>
    <property type="match status" value="1"/>
</dbReference>
<dbReference type="STRING" id="1235591.CAK95_13230"/>
<name>A0A1W6ZR97_9HYPH</name>
<dbReference type="InterPro" id="IPR032710">
    <property type="entry name" value="NTF2-like_dom_sf"/>
</dbReference>
<dbReference type="AlphaFoldDB" id="A0A1W6ZR97"/>
<gene>
    <name evidence="1" type="ORF">CAK95_13230</name>
</gene>
<dbReference type="KEGG" id="psin:CAK95_13230"/>
<accession>A0A1W6ZR97</accession>
<dbReference type="EMBL" id="CP021112">
    <property type="protein sequence ID" value="ARP99938.1"/>
    <property type="molecule type" value="Genomic_DNA"/>
</dbReference>
<dbReference type="Gene3D" id="3.10.450.50">
    <property type="match status" value="1"/>
</dbReference>